<dbReference type="PROSITE" id="PS01124">
    <property type="entry name" value="HTH_ARAC_FAMILY_2"/>
    <property type="match status" value="1"/>
</dbReference>
<dbReference type="Gene3D" id="2.60.120.10">
    <property type="entry name" value="Jelly Rolls"/>
    <property type="match status" value="1"/>
</dbReference>
<evidence type="ECO:0000256" key="2">
    <source>
        <dbReference type="ARBA" id="ARBA00023125"/>
    </source>
</evidence>
<dbReference type="GO" id="GO:0003700">
    <property type="term" value="F:DNA-binding transcription factor activity"/>
    <property type="evidence" value="ECO:0007669"/>
    <property type="project" value="InterPro"/>
</dbReference>
<protein>
    <recommendedName>
        <fullName evidence="4">HTH araC/xylS-type domain-containing protein</fullName>
    </recommendedName>
</protein>
<dbReference type="SUPFAM" id="SSF51215">
    <property type="entry name" value="Regulatory protein AraC"/>
    <property type="match status" value="1"/>
</dbReference>
<dbReference type="PANTHER" id="PTHR43280:SF28">
    <property type="entry name" value="HTH-TYPE TRANSCRIPTIONAL ACTIVATOR RHAS"/>
    <property type="match status" value="1"/>
</dbReference>
<accession>A0A317FXJ7</accession>
<feature type="domain" description="HTH araC/xylS-type" evidence="4">
    <location>
        <begin position="197"/>
        <end position="295"/>
    </location>
</feature>
<dbReference type="InterPro" id="IPR037923">
    <property type="entry name" value="HTH-like"/>
</dbReference>
<organism evidence="5 6">
    <name type="scientific">Butyrivibrio fibrisolvens</name>
    <dbReference type="NCBI Taxonomy" id="831"/>
    <lineage>
        <taxon>Bacteria</taxon>
        <taxon>Bacillati</taxon>
        <taxon>Bacillota</taxon>
        <taxon>Clostridia</taxon>
        <taxon>Lachnospirales</taxon>
        <taxon>Lachnospiraceae</taxon>
        <taxon>Butyrivibrio</taxon>
    </lineage>
</organism>
<dbReference type="CDD" id="cd06986">
    <property type="entry name" value="cupin_MmsR-like_N"/>
    <property type="match status" value="1"/>
</dbReference>
<dbReference type="Pfam" id="PF02311">
    <property type="entry name" value="AraC_binding"/>
    <property type="match status" value="1"/>
</dbReference>
<evidence type="ECO:0000256" key="3">
    <source>
        <dbReference type="ARBA" id="ARBA00023163"/>
    </source>
</evidence>
<sequence>MLFCYLSLSFCEVCMIRNKSEGVGFDFCAFVDFDSSSDVRLYEIGDYVCEPEYSYGPIIRPRGIIHLVTSGRGKLTIDNTTYNVHKDQIFFIPAGVSAYYIADKEDPWTYKWLHIGGSRVIEVLKDAGIDEYNPIFTLCDRGNSTKENFYNIFNDIFANFTREFICISKLYELLDYFSEFSLKDDESSESLQLQYVHTVIKYIHLKYSEQLRVEDISRACGLNRSYLSRLFHDATGSTIQDFLMTYRIKEAANMLRNSDSTVSYIAFAVGYSDIYTFSKAFKKKMGLTPTAYRENAG</sequence>
<keyword evidence="1" id="KW-0805">Transcription regulation</keyword>
<dbReference type="InterPro" id="IPR018062">
    <property type="entry name" value="HTH_AraC-typ_CS"/>
</dbReference>
<dbReference type="AlphaFoldDB" id="A0A317FXJ7"/>
<dbReference type="Gene3D" id="1.10.10.60">
    <property type="entry name" value="Homeodomain-like"/>
    <property type="match status" value="2"/>
</dbReference>
<reference evidence="5 6" key="1">
    <citation type="submission" date="2017-09" db="EMBL/GenBank/DDBJ databases">
        <title>High-quality draft genome sequence of Butyrivibrio fibrisolvens INBov1, isolated from cow rumen.</title>
        <authorList>
            <person name="Rodriguez Hernaez J."/>
            <person name="Rivarola M."/>
            <person name="Paniego N."/>
            <person name="Cravero S."/>
            <person name="Ceron Cucchi M."/>
            <person name="Martinez M.C."/>
        </authorList>
    </citation>
    <scope>NUCLEOTIDE SEQUENCE [LARGE SCALE GENOMIC DNA]</scope>
    <source>
        <strain evidence="5 6">INBov1</strain>
    </source>
</reference>
<dbReference type="EMBL" id="NXNG01000001">
    <property type="protein sequence ID" value="PWT26444.1"/>
    <property type="molecule type" value="Genomic_DNA"/>
</dbReference>
<dbReference type="InterPro" id="IPR003313">
    <property type="entry name" value="AraC-bd"/>
</dbReference>
<dbReference type="SUPFAM" id="SSF46689">
    <property type="entry name" value="Homeodomain-like"/>
    <property type="match status" value="2"/>
</dbReference>
<proteinExistence type="predicted"/>
<evidence type="ECO:0000256" key="1">
    <source>
        <dbReference type="ARBA" id="ARBA00023015"/>
    </source>
</evidence>
<dbReference type="PRINTS" id="PR00032">
    <property type="entry name" value="HTHARAC"/>
</dbReference>
<dbReference type="GO" id="GO:0043565">
    <property type="term" value="F:sequence-specific DNA binding"/>
    <property type="evidence" value="ECO:0007669"/>
    <property type="project" value="InterPro"/>
</dbReference>
<evidence type="ECO:0000313" key="6">
    <source>
        <dbReference type="Proteomes" id="UP000245488"/>
    </source>
</evidence>
<keyword evidence="2" id="KW-0238">DNA-binding</keyword>
<dbReference type="SMART" id="SM00342">
    <property type="entry name" value="HTH_ARAC"/>
    <property type="match status" value="1"/>
</dbReference>
<dbReference type="InterPro" id="IPR018060">
    <property type="entry name" value="HTH_AraC"/>
</dbReference>
<dbReference type="PROSITE" id="PS00041">
    <property type="entry name" value="HTH_ARAC_FAMILY_1"/>
    <property type="match status" value="1"/>
</dbReference>
<keyword evidence="3" id="KW-0804">Transcription</keyword>
<dbReference type="Proteomes" id="UP000245488">
    <property type="component" value="Chromosome"/>
</dbReference>
<keyword evidence="6" id="KW-1185">Reference proteome</keyword>
<evidence type="ECO:0000313" key="5">
    <source>
        <dbReference type="EMBL" id="PWT26444.1"/>
    </source>
</evidence>
<name>A0A317FXJ7_BUTFI</name>
<dbReference type="Pfam" id="PF12833">
    <property type="entry name" value="HTH_18"/>
    <property type="match status" value="1"/>
</dbReference>
<evidence type="ECO:0000259" key="4">
    <source>
        <dbReference type="PROSITE" id="PS01124"/>
    </source>
</evidence>
<dbReference type="InterPro" id="IPR020449">
    <property type="entry name" value="Tscrpt_reg_AraC-type_HTH"/>
</dbReference>
<dbReference type="InterPro" id="IPR009057">
    <property type="entry name" value="Homeodomain-like_sf"/>
</dbReference>
<comment type="caution">
    <text evidence="5">The sequence shown here is derived from an EMBL/GenBank/DDBJ whole genome shotgun (WGS) entry which is preliminary data.</text>
</comment>
<dbReference type="InterPro" id="IPR014710">
    <property type="entry name" value="RmlC-like_jellyroll"/>
</dbReference>
<gene>
    <name evidence="5" type="ORF">CPT75_04565</name>
</gene>
<dbReference type="PANTHER" id="PTHR43280">
    <property type="entry name" value="ARAC-FAMILY TRANSCRIPTIONAL REGULATOR"/>
    <property type="match status" value="1"/>
</dbReference>